<protein>
    <submittedName>
        <fullName evidence="2">Uncharacterized protein</fullName>
    </submittedName>
</protein>
<sequence>MAQLAHHGMALLPWHSLDKISLVQLSTPVPVASAPKPAPRACVLPPFSQHLCPVPVPPKARADRKIDSIRTAGCERSSAAAQRSHSRKEETEKKGFPQSHSSCSPTTTRLTE</sequence>
<organism evidence="2 3">
    <name type="scientific">Chloebia gouldiae</name>
    <name type="common">Gouldian finch</name>
    <name type="synonym">Erythrura gouldiae</name>
    <dbReference type="NCBI Taxonomy" id="44316"/>
    <lineage>
        <taxon>Eukaryota</taxon>
        <taxon>Metazoa</taxon>
        <taxon>Chordata</taxon>
        <taxon>Craniata</taxon>
        <taxon>Vertebrata</taxon>
        <taxon>Euteleostomi</taxon>
        <taxon>Archelosauria</taxon>
        <taxon>Archosauria</taxon>
        <taxon>Dinosauria</taxon>
        <taxon>Saurischia</taxon>
        <taxon>Theropoda</taxon>
        <taxon>Coelurosauria</taxon>
        <taxon>Aves</taxon>
        <taxon>Neognathae</taxon>
        <taxon>Neoaves</taxon>
        <taxon>Telluraves</taxon>
        <taxon>Australaves</taxon>
        <taxon>Passeriformes</taxon>
        <taxon>Passeroidea</taxon>
        <taxon>Passeridae</taxon>
        <taxon>Chloebia</taxon>
    </lineage>
</organism>
<dbReference type="EMBL" id="QUSF01000196">
    <property type="protein sequence ID" value="RLV87536.1"/>
    <property type="molecule type" value="Genomic_DNA"/>
</dbReference>
<gene>
    <name evidence="2" type="ORF">DV515_00015604</name>
</gene>
<reference evidence="2 3" key="1">
    <citation type="journal article" date="2018" name="Proc. R. Soc. B">
        <title>A non-coding region near Follistatin controls head colour polymorphism in the Gouldian finch.</title>
        <authorList>
            <person name="Toomey M.B."/>
            <person name="Marques C.I."/>
            <person name="Andrade P."/>
            <person name="Araujo P.M."/>
            <person name="Sabatino S."/>
            <person name="Gazda M.A."/>
            <person name="Afonso S."/>
            <person name="Lopes R.J."/>
            <person name="Corbo J.C."/>
            <person name="Carneiro M."/>
        </authorList>
    </citation>
    <scope>NUCLEOTIDE SEQUENCE [LARGE SCALE GENOMIC DNA]</scope>
    <source>
        <strain evidence="2">Red01</strain>
        <tissue evidence="2">Muscle</tissue>
    </source>
</reference>
<name>A0A3L8RWB1_CHLGU</name>
<feature type="compositionally biased region" description="Polar residues" evidence="1">
    <location>
        <begin position="98"/>
        <end position="112"/>
    </location>
</feature>
<dbReference type="AlphaFoldDB" id="A0A3L8RWB1"/>
<dbReference type="Proteomes" id="UP000276834">
    <property type="component" value="Unassembled WGS sequence"/>
</dbReference>
<accession>A0A3L8RWB1</accession>
<comment type="caution">
    <text evidence="2">The sequence shown here is derived from an EMBL/GenBank/DDBJ whole genome shotgun (WGS) entry which is preliminary data.</text>
</comment>
<proteinExistence type="predicted"/>
<evidence type="ECO:0000313" key="3">
    <source>
        <dbReference type="Proteomes" id="UP000276834"/>
    </source>
</evidence>
<keyword evidence="3" id="KW-1185">Reference proteome</keyword>
<feature type="region of interest" description="Disordered" evidence="1">
    <location>
        <begin position="57"/>
        <end position="112"/>
    </location>
</feature>
<evidence type="ECO:0000256" key="1">
    <source>
        <dbReference type="SAM" id="MobiDB-lite"/>
    </source>
</evidence>
<evidence type="ECO:0000313" key="2">
    <source>
        <dbReference type="EMBL" id="RLV87536.1"/>
    </source>
</evidence>